<dbReference type="NCBIfam" id="TIGR00756">
    <property type="entry name" value="PPR"/>
    <property type="match status" value="1"/>
</dbReference>
<sequence length="283" mass="29672">MRRHTPGLLAANLLRASSLLRPPSVLAARAALLHHAPDDAHRLLDETPRGRAAAIVRALTSAPSSSSGDTACIACLHCAALKSGAVLDPPVRTSLLAAYARAGRGAGAGAGAGAALALFREAVAPDVILWNAAVGALTTSCRYDDAAALFRRMARELGEFDSTTVVVMLSGASRAGNLRRGMELHGMAAKSCLGAHCLGAWNALVDMYAKCGEFRSAEVVFHSMPCRDTTSWNSVISGSIFNGLAEVSACYFREMSCSIFQPDELGGYRQGKSIHGHVFSITC</sequence>
<reference evidence="3" key="1">
    <citation type="submission" date="2015-12" db="EMBL/GenBank/DDBJ databases">
        <title>Update maize B73 reference genome by single molecule sequencing technologies.</title>
        <authorList>
            <consortium name="Maize Genome Sequencing Project"/>
            <person name="Ware D."/>
        </authorList>
    </citation>
    <scope>NUCLEOTIDE SEQUENCE</scope>
    <source>
        <tissue evidence="3">Seedling</tissue>
    </source>
</reference>
<keyword evidence="1" id="KW-0677">Repeat</keyword>
<dbReference type="GO" id="GO:0009451">
    <property type="term" value="P:RNA modification"/>
    <property type="evidence" value="ECO:0007669"/>
    <property type="project" value="InterPro"/>
</dbReference>
<evidence type="ECO:0000256" key="2">
    <source>
        <dbReference type="ARBA" id="ARBA00022946"/>
    </source>
</evidence>
<proteinExistence type="predicted"/>
<dbReference type="ExpressionAtlas" id="A0A1D6G4S0">
    <property type="expression patterns" value="baseline and differential"/>
</dbReference>
<evidence type="ECO:0000256" key="1">
    <source>
        <dbReference type="ARBA" id="ARBA00022737"/>
    </source>
</evidence>
<dbReference type="Gene3D" id="1.25.40.10">
    <property type="entry name" value="Tetratricopeptide repeat domain"/>
    <property type="match status" value="2"/>
</dbReference>
<keyword evidence="2" id="KW-0809">Transit peptide</keyword>
<evidence type="ECO:0000313" key="3">
    <source>
        <dbReference type="EMBL" id="AQK98278.1"/>
    </source>
</evidence>
<dbReference type="Pfam" id="PF01535">
    <property type="entry name" value="PPR"/>
    <property type="match status" value="2"/>
</dbReference>
<dbReference type="InterPro" id="IPR011990">
    <property type="entry name" value="TPR-like_helical_dom_sf"/>
</dbReference>
<accession>A0A1D6G4S0</accession>
<dbReference type="PANTHER" id="PTHR47926">
    <property type="entry name" value="PENTATRICOPEPTIDE REPEAT-CONTAINING PROTEIN"/>
    <property type="match status" value="1"/>
</dbReference>
<protein>
    <submittedName>
        <fullName evidence="3">Tetratricopeptide repeat (TPR)-like superfamily protein</fullName>
    </submittedName>
</protein>
<dbReference type="GO" id="GO:0003723">
    <property type="term" value="F:RNA binding"/>
    <property type="evidence" value="ECO:0007669"/>
    <property type="project" value="InterPro"/>
</dbReference>
<organism evidence="3">
    <name type="scientific">Zea mays</name>
    <name type="common">Maize</name>
    <dbReference type="NCBI Taxonomy" id="4577"/>
    <lineage>
        <taxon>Eukaryota</taxon>
        <taxon>Viridiplantae</taxon>
        <taxon>Streptophyta</taxon>
        <taxon>Embryophyta</taxon>
        <taxon>Tracheophyta</taxon>
        <taxon>Spermatophyta</taxon>
        <taxon>Magnoliopsida</taxon>
        <taxon>Liliopsida</taxon>
        <taxon>Poales</taxon>
        <taxon>Poaceae</taxon>
        <taxon>PACMAD clade</taxon>
        <taxon>Panicoideae</taxon>
        <taxon>Andropogonodae</taxon>
        <taxon>Andropogoneae</taxon>
        <taxon>Tripsacinae</taxon>
        <taxon>Zea</taxon>
    </lineage>
</organism>
<dbReference type="FunFam" id="1.25.40.10:FF:001525">
    <property type="entry name" value="Tetratricopeptide repeat (TPR)-like superfamily protein"/>
    <property type="match status" value="1"/>
</dbReference>
<dbReference type="InterPro" id="IPR002885">
    <property type="entry name" value="PPR_rpt"/>
</dbReference>
<dbReference type="AlphaFoldDB" id="A0A1D6G4S0"/>
<name>A0A1D6G4S0_MAIZE</name>
<dbReference type="InterPro" id="IPR046960">
    <property type="entry name" value="PPR_At4g14850-like_plant"/>
</dbReference>
<dbReference type="EMBL" id="CM000784">
    <property type="protein sequence ID" value="AQK98278.1"/>
    <property type="molecule type" value="Genomic_DNA"/>
</dbReference>
<gene>
    <name evidence="3" type="ORF">ZEAMMB73_Zm00001d011901</name>
</gene>